<proteinExistence type="predicted"/>
<comment type="caution">
    <text evidence="1">The sequence shown here is derived from an EMBL/GenBank/DDBJ whole genome shotgun (WGS) entry which is preliminary data.</text>
</comment>
<sequence>MHRFDDLFAQLLARLSKASPCESQDEAFVLLKAEWISVNLQAGASEALVRSIAARRLCLEHGWMGLGTRVAYQDQTHNHQIRTYLHADGTIVIQRMAPGKEEVLLHLQGAPLVLRPELQMQRLWKFKPEVKQPVSA</sequence>
<protein>
    <submittedName>
        <fullName evidence="1">Uncharacterized protein</fullName>
    </submittedName>
</protein>
<organism evidence="1 2">
    <name type="scientific">Comamonas testosteroni</name>
    <name type="common">Pseudomonas testosteroni</name>
    <dbReference type="NCBI Taxonomy" id="285"/>
    <lineage>
        <taxon>Bacteria</taxon>
        <taxon>Pseudomonadati</taxon>
        <taxon>Pseudomonadota</taxon>
        <taxon>Betaproteobacteria</taxon>
        <taxon>Burkholderiales</taxon>
        <taxon>Comamonadaceae</taxon>
        <taxon>Comamonas</taxon>
    </lineage>
</organism>
<dbReference type="AlphaFoldDB" id="A0A373F9M5"/>
<gene>
    <name evidence="1" type="ORF">DZC30_20845</name>
</gene>
<name>A0A373F9M5_COMTE</name>
<evidence type="ECO:0000313" key="2">
    <source>
        <dbReference type="Proteomes" id="UP000261948"/>
    </source>
</evidence>
<reference evidence="1 2" key="1">
    <citation type="submission" date="2018-08" db="EMBL/GenBank/DDBJ databases">
        <title>Comamonas testosteroni strain SWCO2.</title>
        <authorList>
            <person name="Jiang N."/>
            <person name="Zhang X.Z."/>
        </authorList>
    </citation>
    <scope>NUCLEOTIDE SEQUENCE [LARGE SCALE GENOMIC DNA]</scope>
    <source>
        <strain evidence="1 2">SWCO2</strain>
    </source>
</reference>
<dbReference type="EMBL" id="QURR01000040">
    <property type="protein sequence ID" value="RGE40119.1"/>
    <property type="molecule type" value="Genomic_DNA"/>
</dbReference>
<dbReference type="Proteomes" id="UP000261948">
    <property type="component" value="Unassembled WGS sequence"/>
</dbReference>
<accession>A0A373F9M5</accession>
<keyword evidence="2" id="KW-1185">Reference proteome</keyword>
<evidence type="ECO:0000313" key="1">
    <source>
        <dbReference type="EMBL" id="RGE40119.1"/>
    </source>
</evidence>
<dbReference type="OrthoDB" id="8795200at2"/>